<keyword evidence="3" id="KW-1185">Reference proteome</keyword>
<evidence type="ECO:0000313" key="2">
    <source>
        <dbReference type="EnsemblPlants" id="ORUFI01G28850.5"/>
    </source>
</evidence>
<evidence type="ECO:0000256" key="1">
    <source>
        <dbReference type="SAM" id="MobiDB-lite"/>
    </source>
</evidence>
<dbReference type="HOGENOM" id="CLU_2030529_0_0_1"/>
<evidence type="ECO:0000313" key="3">
    <source>
        <dbReference type="Proteomes" id="UP000008022"/>
    </source>
</evidence>
<feature type="region of interest" description="Disordered" evidence="1">
    <location>
        <begin position="84"/>
        <end position="122"/>
    </location>
</feature>
<reference evidence="2" key="2">
    <citation type="submission" date="2015-06" db="UniProtKB">
        <authorList>
            <consortium name="EnsemblPlants"/>
        </authorList>
    </citation>
    <scope>IDENTIFICATION</scope>
</reference>
<organism evidence="2 3">
    <name type="scientific">Oryza rufipogon</name>
    <name type="common">Brownbeard rice</name>
    <name type="synonym">Asian wild rice</name>
    <dbReference type="NCBI Taxonomy" id="4529"/>
    <lineage>
        <taxon>Eukaryota</taxon>
        <taxon>Viridiplantae</taxon>
        <taxon>Streptophyta</taxon>
        <taxon>Embryophyta</taxon>
        <taxon>Tracheophyta</taxon>
        <taxon>Spermatophyta</taxon>
        <taxon>Magnoliopsida</taxon>
        <taxon>Liliopsida</taxon>
        <taxon>Poales</taxon>
        <taxon>Poaceae</taxon>
        <taxon>BOP clade</taxon>
        <taxon>Oryzoideae</taxon>
        <taxon>Oryzeae</taxon>
        <taxon>Oryzinae</taxon>
        <taxon>Oryza</taxon>
    </lineage>
</organism>
<accession>A0A0E0N0I0</accession>
<reference evidence="3" key="1">
    <citation type="submission" date="2013-06" db="EMBL/GenBank/DDBJ databases">
        <authorList>
            <person name="Zhao Q."/>
        </authorList>
    </citation>
    <scope>NUCLEOTIDE SEQUENCE</scope>
    <source>
        <strain evidence="3">cv. W1943</strain>
    </source>
</reference>
<protein>
    <submittedName>
        <fullName evidence="2">Uncharacterized protein</fullName>
    </submittedName>
</protein>
<dbReference type="EnsemblPlants" id="ORUFI01G28850.5">
    <property type="protein sequence ID" value="ORUFI01G28850.5"/>
    <property type="gene ID" value="ORUFI01G28850"/>
</dbReference>
<dbReference type="Proteomes" id="UP000008022">
    <property type="component" value="Unassembled WGS sequence"/>
</dbReference>
<proteinExistence type="predicted"/>
<name>A0A0E0N0I0_ORYRU</name>
<sequence>MNHFTTPHSPLHQRTSRAECRTAAALAFAPPQPRCLGPLATSGAIRSAALSVSPAASGVLSAQVVTLPRGSLNKHPKHFQLNEPAGAVQSSAVSRIPHAGPRADEAASAPRERSGSVTGEPP</sequence>
<feature type="compositionally biased region" description="Basic and acidic residues" evidence="1">
    <location>
        <begin position="101"/>
        <end position="114"/>
    </location>
</feature>
<dbReference type="Gramene" id="ORUFI01G28850.5">
    <property type="protein sequence ID" value="ORUFI01G28850.5"/>
    <property type="gene ID" value="ORUFI01G28850"/>
</dbReference>
<dbReference type="AlphaFoldDB" id="A0A0E0N0I0"/>